<feature type="transmembrane region" description="Helical" evidence="1">
    <location>
        <begin position="146"/>
        <end position="165"/>
    </location>
</feature>
<name>A0A545UDL7_9GAMM</name>
<dbReference type="AlphaFoldDB" id="A0A545UDL7"/>
<gene>
    <name evidence="2" type="ORF">FLL46_11840</name>
</gene>
<proteinExistence type="predicted"/>
<feature type="transmembrane region" description="Helical" evidence="1">
    <location>
        <begin position="21"/>
        <end position="41"/>
    </location>
</feature>
<feature type="transmembrane region" description="Helical" evidence="1">
    <location>
        <begin position="76"/>
        <end position="98"/>
    </location>
</feature>
<dbReference type="Proteomes" id="UP000315439">
    <property type="component" value="Unassembled WGS sequence"/>
</dbReference>
<protein>
    <submittedName>
        <fullName evidence="2">Uncharacterized protein</fullName>
    </submittedName>
</protein>
<keyword evidence="1" id="KW-0472">Membrane</keyword>
<accession>A0A545UDL7</accession>
<evidence type="ECO:0000313" key="3">
    <source>
        <dbReference type="Proteomes" id="UP000315439"/>
    </source>
</evidence>
<evidence type="ECO:0000256" key="1">
    <source>
        <dbReference type="SAM" id="Phobius"/>
    </source>
</evidence>
<keyword evidence="3" id="KW-1185">Reference proteome</keyword>
<keyword evidence="1" id="KW-0812">Transmembrane</keyword>
<reference evidence="2 3" key="1">
    <citation type="submission" date="2019-07" db="EMBL/GenBank/DDBJ databases">
        <title>Draft genome for Aliikangiella sp. M105.</title>
        <authorList>
            <person name="Wang G."/>
        </authorList>
    </citation>
    <scope>NUCLEOTIDE SEQUENCE [LARGE SCALE GENOMIC DNA]</scope>
    <source>
        <strain evidence="2 3">M105</strain>
    </source>
</reference>
<evidence type="ECO:0000313" key="2">
    <source>
        <dbReference type="EMBL" id="TQV87556.1"/>
    </source>
</evidence>
<organism evidence="2 3">
    <name type="scientific">Aliikangiella coralliicola</name>
    <dbReference type="NCBI Taxonomy" id="2592383"/>
    <lineage>
        <taxon>Bacteria</taxon>
        <taxon>Pseudomonadati</taxon>
        <taxon>Pseudomonadota</taxon>
        <taxon>Gammaproteobacteria</taxon>
        <taxon>Oceanospirillales</taxon>
        <taxon>Pleioneaceae</taxon>
        <taxon>Aliikangiella</taxon>
    </lineage>
</organism>
<feature type="transmembrane region" description="Helical" evidence="1">
    <location>
        <begin position="47"/>
        <end position="69"/>
    </location>
</feature>
<dbReference type="EMBL" id="VIKS01000007">
    <property type="protein sequence ID" value="TQV87556.1"/>
    <property type="molecule type" value="Genomic_DNA"/>
</dbReference>
<dbReference type="RefSeq" id="WP_142893734.1">
    <property type="nucleotide sequence ID" value="NZ_ML660164.1"/>
</dbReference>
<comment type="caution">
    <text evidence="2">The sequence shown here is derived from an EMBL/GenBank/DDBJ whole genome shotgun (WGS) entry which is preliminary data.</text>
</comment>
<keyword evidence="1" id="KW-1133">Transmembrane helix</keyword>
<sequence>MSTHRLKSYRPSGKIDISLSWKLVLSLLFIIALSFVGSSLVQAVQVSYLGSIVFLIQVTVTGFVAGLLVRWGHIRNIGIAILCGGLLGLTALYFSWIFSLPKILATIGIETSSEILLKNPGLTLSYIAQSAQEYSMSFVTIEFRHWLLKAVWLAEVVIVIIYPIYKTYQISNSVVFCEACHEWVEKQPGLVGFYHSDEQQLKTQFLTADYDFMDQAEAIFNVPMKDYYCVDGEVCVGCNDFFILSLRLMKKATDQDKAKRFSLTEKLVVARPYFQHFLLLTNQFPAPEEE</sequence>